<comment type="similarity">
    <text evidence="1">Belongs to the bacterial solute-binding protein 8 family.</text>
</comment>
<dbReference type="RefSeq" id="WP_113659236.1">
    <property type="nucleotide sequence ID" value="NZ_KZ845667.1"/>
</dbReference>
<dbReference type="AlphaFoldDB" id="A0A364K4F4"/>
<feature type="chain" id="PRO_5016825054" evidence="2">
    <location>
        <begin position="32"/>
        <end position="329"/>
    </location>
</feature>
<evidence type="ECO:0000313" key="5">
    <source>
        <dbReference type="Proteomes" id="UP000251213"/>
    </source>
</evidence>
<accession>A0A364K4F4</accession>
<reference evidence="4 5" key="1">
    <citation type="submission" date="2018-06" db="EMBL/GenBank/DDBJ databases">
        <title>Thermoflavimicrobium daqus sp. nov., a thermophilic microbe isolated from Moutai-flavour Daqu.</title>
        <authorList>
            <person name="Wang X."/>
            <person name="Zhou H."/>
        </authorList>
    </citation>
    <scope>NUCLEOTIDE SEQUENCE [LARGE SCALE GENOMIC DNA]</scope>
    <source>
        <strain evidence="4 5">FBKL4.011</strain>
    </source>
</reference>
<keyword evidence="5" id="KW-1185">Reference proteome</keyword>
<feature type="signal peptide" evidence="2">
    <location>
        <begin position="1"/>
        <end position="31"/>
    </location>
</feature>
<dbReference type="PANTHER" id="PTHR30535:SF7">
    <property type="entry name" value="IRON(III) DICITRATE-BINDING PROTEIN"/>
    <property type="match status" value="1"/>
</dbReference>
<gene>
    <name evidence="4" type="ORF">DL897_11225</name>
</gene>
<name>A0A364K4F4_9BACL</name>
<dbReference type="Proteomes" id="UP000251213">
    <property type="component" value="Unassembled WGS sequence"/>
</dbReference>
<dbReference type="Pfam" id="PF01497">
    <property type="entry name" value="Peripla_BP_2"/>
    <property type="match status" value="1"/>
</dbReference>
<dbReference type="CDD" id="cd01148">
    <property type="entry name" value="TroA_a"/>
    <property type="match status" value="1"/>
</dbReference>
<dbReference type="Gene3D" id="3.40.50.1980">
    <property type="entry name" value="Nitrogenase molybdenum iron protein domain"/>
    <property type="match status" value="2"/>
</dbReference>
<dbReference type="InterPro" id="IPR002491">
    <property type="entry name" value="ABC_transptr_periplasmic_BD"/>
</dbReference>
<dbReference type="PANTHER" id="PTHR30535">
    <property type="entry name" value="VITAMIN B12-BINDING PROTEIN"/>
    <property type="match status" value="1"/>
</dbReference>
<evidence type="ECO:0000313" key="4">
    <source>
        <dbReference type="EMBL" id="RAL24243.1"/>
    </source>
</evidence>
<dbReference type="InterPro" id="IPR050902">
    <property type="entry name" value="ABC_Transporter_SBP"/>
</dbReference>
<dbReference type="SUPFAM" id="SSF53807">
    <property type="entry name" value="Helical backbone' metal receptor"/>
    <property type="match status" value="1"/>
</dbReference>
<comment type="caution">
    <text evidence="4">The sequence shown here is derived from an EMBL/GenBank/DDBJ whole genome shotgun (WGS) entry which is preliminary data.</text>
</comment>
<evidence type="ECO:0000256" key="1">
    <source>
        <dbReference type="ARBA" id="ARBA00008814"/>
    </source>
</evidence>
<keyword evidence="2" id="KW-0732">Signal</keyword>
<protein>
    <submittedName>
        <fullName evidence="4">Fe3+-hydroxamate ABC transporter substrate-binding protein</fullName>
    </submittedName>
</protein>
<evidence type="ECO:0000256" key="2">
    <source>
        <dbReference type="SAM" id="SignalP"/>
    </source>
</evidence>
<evidence type="ECO:0000259" key="3">
    <source>
        <dbReference type="PROSITE" id="PS50983"/>
    </source>
</evidence>
<dbReference type="OrthoDB" id="356537at2"/>
<feature type="domain" description="Fe/B12 periplasmic-binding" evidence="3">
    <location>
        <begin position="60"/>
        <end position="329"/>
    </location>
</feature>
<organism evidence="4 5">
    <name type="scientific">Thermoflavimicrobium daqui</name>
    <dbReference type="NCBI Taxonomy" id="2137476"/>
    <lineage>
        <taxon>Bacteria</taxon>
        <taxon>Bacillati</taxon>
        <taxon>Bacillota</taxon>
        <taxon>Bacilli</taxon>
        <taxon>Bacillales</taxon>
        <taxon>Thermoactinomycetaceae</taxon>
        <taxon>Thermoflavimicrobium</taxon>
    </lineage>
</organism>
<reference evidence="4 5" key="2">
    <citation type="submission" date="2018-06" db="EMBL/GenBank/DDBJ databases">
        <authorList>
            <person name="Zhirakovskaya E."/>
        </authorList>
    </citation>
    <scope>NUCLEOTIDE SEQUENCE [LARGE SCALE GENOMIC DNA]</scope>
    <source>
        <strain evidence="4 5">FBKL4.011</strain>
    </source>
</reference>
<proteinExistence type="inferred from homology"/>
<sequence length="329" mass="36733">MSIKKMIFRLTVLLCILSIISACSSAKKSHAGDVPSDQSPQKVVITNMGKTTTYTDVPKRAVSLNQHVTEIMLALGLEKSMVGTAYLDDQILPEFQEIYSKIPVLAKKYPSKEAFLAAEPDFAYAGWSSAFTEKSLGTVQELEQAGIKTYIQESSNKTSPTLEDVYQDIRNIGRIFHVDKKANEVIHQMKQEVQQTTKKIEKIGRTQKVFVYDSGEDKAMTAANNYMTHLIKLAGGKNIFADIKKGWAHVSWEEVVEREPEVIVIVDYGDKTVQQKKDILLAKKELAAVPAIKNKRFIVLPLSAAAEGIRAPQTLKLLVKGLYPERMNE</sequence>
<dbReference type="PROSITE" id="PS51257">
    <property type="entry name" value="PROKAR_LIPOPROTEIN"/>
    <property type="match status" value="1"/>
</dbReference>
<dbReference type="PROSITE" id="PS50983">
    <property type="entry name" value="FE_B12_PBP"/>
    <property type="match status" value="1"/>
</dbReference>
<dbReference type="EMBL" id="QJKK01000005">
    <property type="protein sequence ID" value="RAL24243.1"/>
    <property type="molecule type" value="Genomic_DNA"/>
</dbReference>